<evidence type="ECO:0000313" key="1">
    <source>
        <dbReference type="EMBL" id="VVU94716.1"/>
    </source>
</evidence>
<dbReference type="AlphaFoldDB" id="A0A5E8CI11"/>
<proteinExistence type="predicted"/>
<organism evidence="1">
    <name type="scientific">seawater metagenome</name>
    <dbReference type="NCBI Taxonomy" id="1561972"/>
    <lineage>
        <taxon>unclassified sequences</taxon>
        <taxon>metagenomes</taxon>
        <taxon>ecological metagenomes</taxon>
    </lineage>
</organism>
<reference evidence="1" key="1">
    <citation type="submission" date="2019-09" db="EMBL/GenBank/DDBJ databases">
        <authorList>
            <person name="Needham M D."/>
        </authorList>
    </citation>
    <scope>NUCLEOTIDE SEQUENCE</scope>
</reference>
<accession>A0A5E8CI11</accession>
<protein>
    <submittedName>
        <fullName evidence="1">Uncharacterized protein</fullName>
    </submittedName>
</protein>
<dbReference type="EMBL" id="CABVLZ010000002">
    <property type="protein sequence ID" value="VVU94716.1"/>
    <property type="molecule type" value="Genomic_DNA"/>
</dbReference>
<gene>
    <name evidence="1" type="ORF">CPAV1605_441</name>
</gene>
<sequence length="916" mass="108175">MEDLDYGITPNKNNSESNILNKPKNIYNPFFTKKMETTEEEDHNIDITYLSRNYRRILVLCLMGNDPVNENFYNKIINEELLTKEKNKLIFFSANIKILKNVLHFNNVVQVDSIFLTEFNHMAIELDETELVLPIFNINFSDLTMYVKHYDGFFNLEDIFKVKLLEQYFNTREKNCILSSNMENMLSGLTNSEYWTYYHNCMLNMTIPLLKRSFNLSLVKFSKDTSVNETLKNLQESAAKDHNYLQFIMKPQKYVDASSTIKKRGYRYYKVQNYLDDYNYNDINSLFSHLPNEVQKYKLFNSLILSKKYCHLVVNNYTLLKMLKPMMEKYIGTYRYILGYAWLTFYMEESIKRSHILTSDRFVFDIDTANLLPAFPVISEDISLNPYLPMMVRKDLLDGKNNCLGFPYIKTDASNYGITTLANFKKNLNIYTTGKSDKSIFEDMDWSNLAVSGSTLAACLQKRHPLISLFEATCATSDDTMFRFFNEYYASADIDIMCNADNHFQFMDTVFRTYETVKNNILKLETYATKEHIKLEPHRKAAIIVNEKFIRKFICTNNCSYEYILSHLKDQDVIDMFYPYYQKAKEELNEEALKEKTKSEATICLEYYKDYFEPVDKESLVILFSENNDKYIQATKNIKGVKEDKTNFDFLNNENINEDDDNFDAVDEEGEWDELNEKENNILITEDETQEVLFKVNEGLKYKIESTFLHHGLEIFQIKYKDFFSTVSRFHLPCVRGYYNGDNVYLLPSCISAHMTFINMDYKYFAGSKDPIEIINKYRMRGFGTILNDEEKIHLIDYSSQIVKWKNLYNVDIKNEDSVKKMLGHLGYDHKIYKPRLFNSDEYHECNPVDDKYNDINFISYINNTAEFRGELNRLYNYNENNIDSLNFKVIKDNGYINPVKKWVLDAIWDSVNCSY</sequence>
<name>A0A5E8CI11_9ZZZZ</name>